<reference evidence="1 2" key="1">
    <citation type="submission" date="2017-11" db="EMBL/GenBank/DDBJ databases">
        <title>Bradyrhizobium forestalis sp. nov., an efficient nitrogen-fixing bacterium isolated from nodules of forest legume species in the Amazon.</title>
        <authorList>
            <person name="Costa E.M."/>
            <person name="Guimaraes A."/>
            <person name="Carvalho T.S."/>
            <person name="Rodrigues T.L."/>
            <person name="Ribeiro P.R.A."/>
            <person name="Lebbe L."/>
            <person name="Willems A."/>
            <person name="Moreira F.M.S."/>
        </authorList>
    </citation>
    <scope>NUCLEOTIDE SEQUENCE [LARGE SCALE GENOMIC DNA]</scope>
    <source>
        <strain evidence="1 2">INPA54B</strain>
    </source>
</reference>
<dbReference type="EMBL" id="PGVG01000010">
    <property type="protein sequence ID" value="PJG54472.1"/>
    <property type="molecule type" value="Genomic_DNA"/>
</dbReference>
<dbReference type="AlphaFoldDB" id="A0A2M8R9I9"/>
<dbReference type="InterPro" id="IPR011681">
    <property type="entry name" value="GcrA"/>
</dbReference>
<accession>A0A2M8R9I9</accession>
<proteinExistence type="predicted"/>
<dbReference type="Proteomes" id="UP000231194">
    <property type="component" value="Unassembled WGS sequence"/>
</dbReference>
<name>A0A2M8R9I9_9BRAD</name>
<comment type="caution">
    <text evidence="1">The sequence shown here is derived from an EMBL/GenBank/DDBJ whole genome shotgun (WGS) entry which is preliminary data.</text>
</comment>
<organism evidence="1 2">
    <name type="scientific">Bradyrhizobium forestalis</name>
    <dbReference type="NCBI Taxonomy" id="1419263"/>
    <lineage>
        <taxon>Bacteria</taxon>
        <taxon>Pseudomonadati</taxon>
        <taxon>Pseudomonadota</taxon>
        <taxon>Alphaproteobacteria</taxon>
        <taxon>Hyphomicrobiales</taxon>
        <taxon>Nitrobacteraceae</taxon>
        <taxon>Bradyrhizobium</taxon>
    </lineage>
</organism>
<dbReference type="Gene3D" id="1.10.10.60">
    <property type="entry name" value="Homeodomain-like"/>
    <property type="match status" value="1"/>
</dbReference>
<keyword evidence="2" id="KW-1185">Reference proteome</keyword>
<sequence length="174" mass="19175">MADICNLGPHHMPALSPASSRTWTDERIELLKQHFEAGLSCSEIAADIGVSRNAVIGKLSRLNLTRGRTVDDRKVQDRGFAPARVRKAVPRLQYEMLATIYGETDAPVVAGPIDEANRCSLLELSENRCRWPISTPGEDDFCFCGNAAPDGQPYCAGHSRLAYRPHARARVMRG</sequence>
<protein>
    <submittedName>
        <fullName evidence="1">GcrA-like regulator</fullName>
    </submittedName>
</protein>
<gene>
    <name evidence="1" type="ORF">CVM73_14650</name>
</gene>
<dbReference type="Pfam" id="PF07750">
    <property type="entry name" value="GcrA"/>
    <property type="match status" value="1"/>
</dbReference>
<dbReference type="OrthoDB" id="9798071at2"/>
<evidence type="ECO:0000313" key="2">
    <source>
        <dbReference type="Proteomes" id="UP000231194"/>
    </source>
</evidence>
<evidence type="ECO:0000313" key="1">
    <source>
        <dbReference type="EMBL" id="PJG54472.1"/>
    </source>
</evidence>